<gene>
    <name evidence="7" type="ORF">AZE42_03758</name>
</gene>
<evidence type="ECO:0000256" key="1">
    <source>
        <dbReference type="ARBA" id="ARBA00004141"/>
    </source>
</evidence>
<evidence type="ECO:0000256" key="6">
    <source>
        <dbReference type="SAM" id="Phobius"/>
    </source>
</evidence>
<dbReference type="Gene3D" id="1.20.1250.20">
    <property type="entry name" value="MFS general substrate transporter like domains"/>
    <property type="match status" value="1"/>
</dbReference>
<keyword evidence="5 6" id="KW-0472">Membrane</keyword>
<keyword evidence="3 6" id="KW-0812">Transmembrane</keyword>
<dbReference type="EMBL" id="LVVM01000790">
    <property type="protein sequence ID" value="OJA19926.1"/>
    <property type="molecule type" value="Genomic_DNA"/>
</dbReference>
<evidence type="ECO:0000256" key="2">
    <source>
        <dbReference type="ARBA" id="ARBA00022448"/>
    </source>
</evidence>
<dbReference type="InterPro" id="IPR011701">
    <property type="entry name" value="MFS"/>
</dbReference>
<dbReference type="AlphaFoldDB" id="A0A1J8QE22"/>
<dbReference type="GO" id="GO:0016020">
    <property type="term" value="C:membrane"/>
    <property type="evidence" value="ECO:0007669"/>
    <property type="project" value="UniProtKB-SubCell"/>
</dbReference>
<evidence type="ECO:0000256" key="5">
    <source>
        <dbReference type="ARBA" id="ARBA00023136"/>
    </source>
</evidence>
<evidence type="ECO:0008006" key="9">
    <source>
        <dbReference type="Google" id="ProtNLM"/>
    </source>
</evidence>
<proteinExistence type="predicted"/>
<evidence type="ECO:0000313" key="7">
    <source>
        <dbReference type="EMBL" id="OJA19926.1"/>
    </source>
</evidence>
<accession>A0A1J8QE22</accession>
<evidence type="ECO:0000313" key="8">
    <source>
        <dbReference type="Proteomes" id="UP000183567"/>
    </source>
</evidence>
<protein>
    <recommendedName>
        <fullName evidence="9">Major facilitator superfamily (MFS) profile domain-containing protein</fullName>
    </recommendedName>
</protein>
<feature type="transmembrane region" description="Helical" evidence="6">
    <location>
        <begin position="239"/>
        <end position="261"/>
    </location>
</feature>
<dbReference type="STRING" id="180088.A0A1J8QE22"/>
<sequence>MGAKHLFLFAVAGALPMIALFPVMNTLARFSGVIHSGVWSLVGLQVALLSFTSFAYGITFMYISASSPNRASVGATNGLAQMVVSVMRAVGPAAANSAFSISMERQYLGGDMVYCVMADEETPLLRSSRHAGSQAKSALTGSTPLPWRQFSIILSLQVLEPMTSQVISPFAPQLIRDIGVTNGEEARVGFYVGLLVCNATTCLINSNALSNQQSLFFATEAFTTFHWSRLSDLVGRRPILLIGLSGISISMYSFGLSRTFWSVILRYVGGLSTTGSRLKIQVVVCVVHSMAMW</sequence>
<reference evidence="7 8" key="1">
    <citation type="submission" date="2016-03" db="EMBL/GenBank/DDBJ databases">
        <title>Comparative genomics of the ectomycorrhizal sister species Rhizopogon vinicolor and Rhizopogon vesiculosus (Basidiomycota: Boletales) reveals a divergence of the mating type B locus.</title>
        <authorList>
            <person name="Mujic A.B."/>
            <person name="Kuo A."/>
            <person name="Tritt A."/>
            <person name="Lipzen A."/>
            <person name="Chen C."/>
            <person name="Johnson J."/>
            <person name="Sharma A."/>
            <person name="Barry K."/>
            <person name="Grigoriev I.V."/>
            <person name="Spatafora J.W."/>
        </authorList>
    </citation>
    <scope>NUCLEOTIDE SEQUENCE [LARGE SCALE GENOMIC DNA]</scope>
    <source>
        <strain evidence="7 8">AM-OR11-056</strain>
    </source>
</reference>
<feature type="transmembrane region" description="Helical" evidence="6">
    <location>
        <begin position="38"/>
        <end position="63"/>
    </location>
</feature>
<evidence type="ECO:0000256" key="4">
    <source>
        <dbReference type="ARBA" id="ARBA00022989"/>
    </source>
</evidence>
<dbReference type="PANTHER" id="PTHR23504:SF15">
    <property type="entry name" value="MAJOR FACILITATOR SUPERFAMILY (MFS) PROFILE DOMAIN-CONTAINING PROTEIN"/>
    <property type="match status" value="1"/>
</dbReference>
<dbReference type="InterPro" id="IPR036259">
    <property type="entry name" value="MFS_trans_sf"/>
</dbReference>
<dbReference type="OrthoDB" id="419616at2759"/>
<dbReference type="GO" id="GO:0022857">
    <property type="term" value="F:transmembrane transporter activity"/>
    <property type="evidence" value="ECO:0007669"/>
    <property type="project" value="InterPro"/>
</dbReference>
<keyword evidence="2" id="KW-0813">Transport</keyword>
<evidence type="ECO:0000256" key="3">
    <source>
        <dbReference type="ARBA" id="ARBA00022692"/>
    </source>
</evidence>
<comment type="caution">
    <text evidence="7">The sequence shown here is derived from an EMBL/GenBank/DDBJ whole genome shotgun (WGS) entry which is preliminary data.</text>
</comment>
<dbReference type="SUPFAM" id="SSF103473">
    <property type="entry name" value="MFS general substrate transporter"/>
    <property type="match status" value="1"/>
</dbReference>
<dbReference type="Proteomes" id="UP000183567">
    <property type="component" value="Unassembled WGS sequence"/>
</dbReference>
<organism evidence="7 8">
    <name type="scientific">Rhizopogon vesiculosus</name>
    <dbReference type="NCBI Taxonomy" id="180088"/>
    <lineage>
        <taxon>Eukaryota</taxon>
        <taxon>Fungi</taxon>
        <taxon>Dikarya</taxon>
        <taxon>Basidiomycota</taxon>
        <taxon>Agaricomycotina</taxon>
        <taxon>Agaricomycetes</taxon>
        <taxon>Agaricomycetidae</taxon>
        <taxon>Boletales</taxon>
        <taxon>Suillineae</taxon>
        <taxon>Rhizopogonaceae</taxon>
        <taxon>Rhizopogon</taxon>
    </lineage>
</organism>
<keyword evidence="4 6" id="KW-1133">Transmembrane helix</keyword>
<name>A0A1J8QE22_9AGAM</name>
<dbReference type="PANTHER" id="PTHR23504">
    <property type="entry name" value="MAJOR FACILITATOR SUPERFAMILY DOMAIN-CONTAINING PROTEIN 10"/>
    <property type="match status" value="1"/>
</dbReference>
<comment type="subcellular location">
    <subcellularLocation>
        <location evidence="1">Membrane</location>
        <topology evidence="1">Multi-pass membrane protein</topology>
    </subcellularLocation>
</comment>
<dbReference type="Pfam" id="PF07690">
    <property type="entry name" value="MFS_1"/>
    <property type="match status" value="1"/>
</dbReference>
<keyword evidence="8" id="KW-1185">Reference proteome</keyword>